<comment type="caution">
    <text evidence="1">The sequence shown here is derived from an EMBL/GenBank/DDBJ whole genome shotgun (WGS) entry which is preliminary data.</text>
</comment>
<proteinExistence type="predicted"/>
<protein>
    <submittedName>
        <fullName evidence="1">Uncharacterized protein</fullName>
    </submittedName>
</protein>
<keyword evidence="2" id="KW-1185">Reference proteome</keyword>
<sequence length="75" mass="8144">MAYKLLQQLASQRRVEGRRKGHLGRRGAIADSVIASGCTMEAKPRHPDLTPGCGVRGERRREPKAPLVGAAQRAV</sequence>
<dbReference type="Proteomes" id="UP000821845">
    <property type="component" value="Chromosome 1"/>
</dbReference>
<evidence type="ECO:0000313" key="2">
    <source>
        <dbReference type="Proteomes" id="UP000821845"/>
    </source>
</evidence>
<accession>A0ACB7TCI6</accession>
<name>A0ACB7TCI6_HYAAI</name>
<reference evidence="1" key="1">
    <citation type="submission" date="2020-05" db="EMBL/GenBank/DDBJ databases">
        <title>Large-scale comparative analyses of tick genomes elucidate their genetic diversity and vector capacities.</title>
        <authorList>
            <person name="Jia N."/>
            <person name="Wang J."/>
            <person name="Shi W."/>
            <person name="Du L."/>
            <person name="Sun Y."/>
            <person name="Zhan W."/>
            <person name="Jiang J."/>
            <person name="Wang Q."/>
            <person name="Zhang B."/>
            <person name="Ji P."/>
            <person name="Sakyi L.B."/>
            <person name="Cui X."/>
            <person name="Yuan T."/>
            <person name="Jiang B."/>
            <person name="Yang W."/>
            <person name="Lam T.T.-Y."/>
            <person name="Chang Q."/>
            <person name="Ding S."/>
            <person name="Wang X."/>
            <person name="Zhu J."/>
            <person name="Ruan X."/>
            <person name="Zhao L."/>
            <person name="Wei J."/>
            <person name="Que T."/>
            <person name="Du C."/>
            <person name="Cheng J."/>
            <person name="Dai P."/>
            <person name="Han X."/>
            <person name="Huang E."/>
            <person name="Gao Y."/>
            <person name="Liu J."/>
            <person name="Shao H."/>
            <person name="Ye R."/>
            <person name="Li L."/>
            <person name="Wei W."/>
            <person name="Wang X."/>
            <person name="Wang C."/>
            <person name="Yang T."/>
            <person name="Huo Q."/>
            <person name="Li W."/>
            <person name="Guo W."/>
            <person name="Chen H."/>
            <person name="Zhou L."/>
            <person name="Ni X."/>
            <person name="Tian J."/>
            <person name="Zhou Y."/>
            <person name="Sheng Y."/>
            <person name="Liu T."/>
            <person name="Pan Y."/>
            <person name="Xia L."/>
            <person name="Li J."/>
            <person name="Zhao F."/>
            <person name="Cao W."/>
        </authorList>
    </citation>
    <scope>NUCLEOTIDE SEQUENCE</scope>
    <source>
        <strain evidence="1">Hyas-2018</strain>
    </source>
</reference>
<dbReference type="EMBL" id="CM023481">
    <property type="protein sequence ID" value="KAH6944663.1"/>
    <property type="molecule type" value="Genomic_DNA"/>
</dbReference>
<evidence type="ECO:0000313" key="1">
    <source>
        <dbReference type="EMBL" id="KAH6944663.1"/>
    </source>
</evidence>
<organism evidence="1 2">
    <name type="scientific">Hyalomma asiaticum</name>
    <name type="common">Tick</name>
    <dbReference type="NCBI Taxonomy" id="266040"/>
    <lineage>
        <taxon>Eukaryota</taxon>
        <taxon>Metazoa</taxon>
        <taxon>Ecdysozoa</taxon>
        <taxon>Arthropoda</taxon>
        <taxon>Chelicerata</taxon>
        <taxon>Arachnida</taxon>
        <taxon>Acari</taxon>
        <taxon>Parasitiformes</taxon>
        <taxon>Ixodida</taxon>
        <taxon>Ixodoidea</taxon>
        <taxon>Ixodidae</taxon>
        <taxon>Hyalomminae</taxon>
        <taxon>Hyalomma</taxon>
    </lineage>
</organism>
<gene>
    <name evidence="1" type="ORF">HPB50_004440</name>
</gene>